<proteinExistence type="predicted"/>
<dbReference type="PROSITE" id="PS50878">
    <property type="entry name" value="RT_POL"/>
    <property type="match status" value="1"/>
</dbReference>
<organism evidence="2">
    <name type="scientific">Sesamum radiatum</name>
    <name type="common">Black benniseed</name>
    <dbReference type="NCBI Taxonomy" id="300843"/>
    <lineage>
        <taxon>Eukaryota</taxon>
        <taxon>Viridiplantae</taxon>
        <taxon>Streptophyta</taxon>
        <taxon>Embryophyta</taxon>
        <taxon>Tracheophyta</taxon>
        <taxon>Spermatophyta</taxon>
        <taxon>Magnoliopsida</taxon>
        <taxon>eudicotyledons</taxon>
        <taxon>Gunneridae</taxon>
        <taxon>Pentapetalae</taxon>
        <taxon>asterids</taxon>
        <taxon>lamiids</taxon>
        <taxon>Lamiales</taxon>
        <taxon>Pedaliaceae</taxon>
        <taxon>Sesamum</taxon>
    </lineage>
</organism>
<feature type="domain" description="Reverse transcriptase" evidence="1">
    <location>
        <begin position="1"/>
        <end position="148"/>
    </location>
</feature>
<dbReference type="InterPro" id="IPR000477">
    <property type="entry name" value="RT_dom"/>
</dbReference>
<name>A0AAW2LM44_SESRA</name>
<dbReference type="Pfam" id="PF00078">
    <property type="entry name" value="RVT_1"/>
    <property type="match status" value="1"/>
</dbReference>
<dbReference type="PANTHER" id="PTHR33116:SF86">
    <property type="entry name" value="REVERSE TRANSCRIPTASE DOMAIN-CONTAINING PROTEIN"/>
    <property type="match status" value="1"/>
</dbReference>
<dbReference type="EMBL" id="JACGWJ010000024">
    <property type="protein sequence ID" value="KAL0320265.1"/>
    <property type="molecule type" value="Genomic_DNA"/>
</dbReference>
<accession>A0AAW2LM44</accession>
<comment type="caution">
    <text evidence="2">The sequence shown here is derived from an EMBL/GenBank/DDBJ whole genome shotgun (WGS) entry which is preliminary data.</text>
</comment>
<reference evidence="2" key="1">
    <citation type="submission" date="2020-06" db="EMBL/GenBank/DDBJ databases">
        <authorList>
            <person name="Li T."/>
            <person name="Hu X."/>
            <person name="Zhang T."/>
            <person name="Song X."/>
            <person name="Zhang H."/>
            <person name="Dai N."/>
            <person name="Sheng W."/>
            <person name="Hou X."/>
            <person name="Wei L."/>
        </authorList>
    </citation>
    <scope>NUCLEOTIDE SEQUENCE</scope>
    <source>
        <strain evidence="2">G02</strain>
        <tissue evidence="2">Leaf</tissue>
    </source>
</reference>
<evidence type="ECO:0000313" key="2">
    <source>
        <dbReference type="EMBL" id="KAL0320265.1"/>
    </source>
</evidence>
<reference evidence="2" key="2">
    <citation type="journal article" date="2024" name="Plant">
        <title>Genomic evolution and insights into agronomic trait innovations of Sesamum species.</title>
        <authorList>
            <person name="Miao H."/>
            <person name="Wang L."/>
            <person name="Qu L."/>
            <person name="Liu H."/>
            <person name="Sun Y."/>
            <person name="Le M."/>
            <person name="Wang Q."/>
            <person name="Wei S."/>
            <person name="Zheng Y."/>
            <person name="Lin W."/>
            <person name="Duan Y."/>
            <person name="Cao H."/>
            <person name="Xiong S."/>
            <person name="Wang X."/>
            <person name="Wei L."/>
            <person name="Li C."/>
            <person name="Ma Q."/>
            <person name="Ju M."/>
            <person name="Zhao R."/>
            <person name="Li G."/>
            <person name="Mu C."/>
            <person name="Tian Q."/>
            <person name="Mei H."/>
            <person name="Zhang T."/>
            <person name="Gao T."/>
            <person name="Zhang H."/>
        </authorList>
    </citation>
    <scope>NUCLEOTIDE SEQUENCE</scope>
    <source>
        <strain evidence="2">G02</strain>
    </source>
</reference>
<evidence type="ECO:0000259" key="1">
    <source>
        <dbReference type="PROSITE" id="PS50878"/>
    </source>
</evidence>
<protein>
    <submittedName>
        <fullName evidence="2">Mitochondrial protein</fullName>
    </submittedName>
</protein>
<dbReference type="PANTHER" id="PTHR33116">
    <property type="entry name" value="REVERSE TRANSCRIPTASE ZINC-BINDING DOMAIN-CONTAINING PROTEIN-RELATED-RELATED"/>
    <property type="match status" value="1"/>
</dbReference>
<dbReference type="InterPro" id="IPR043502">
    <property type="entry name" value="DNA/RNA_pol_sf"/>
</dbReference>
<dbReference type="SUPFAM" id="SSF56672">
    <property type="entry name" value="DNA/RNA polymerases"/>
    <property type="match status" value="1"/>
</dbReference>
<dbReference type="AlphaFoldDB" id="A0AAW2LM44"/>
<gene>
    <name evidence="2" type="ORF">Sradi_5288000</name>
</gene>
<sequence>MCVSSISYSFVMSGSSFGTVTPQRGLRQGDPLSPYLFLLCMEAFCSLLQEAENEGHIRGVAVCRRGLRISHLLFADDTLICCQAIESEASSIQYVLNVYGKASGQEVNLHKSTVVFSKNVSKEVRDSLTNKLGIRWEERHDKYLGLPAVVGKSRKEVFSNIRDKIWNKIQGWNERFLSQAGKEILIKAVVQAIPAYAMGCFRLPVTLVNDIQCMISDFWWHNRGSRKIHWVAWHRLCIRKEGGMGFRDLKAFNGAMLAKQIWRLFTKPESLLS</sequence>